<organism evidence="3 4">
    <name type="scientific">Clohesyomyces aquaticus</name>
    <dbReference type="NCBI Taxonomy" id="1231657"/>
    <lineage>
        <taxon>Eukaryota</taxon>
        <taxon>Fungi</taxon>
        <taxon>Dikarya</taxon>
        <taxon>Ascomycota</taxon>
        <taxon>Pezizomycotina</taxon>
        <taxon>Dothideomycetes</taxon>
        <taxon>Pleosporomycetidae</taxon>
        <taxon>Pleosporales</taxon>
        <taxon>Lindgomycetaceae</taxon>
        <taxon>Clohesyomyces</taxon>
    </lineage>
</organism>
<evidence type="ECO:0000256" key="2">
    <source>
        <dbReference type="ARBA" id="ARBA00035112"/>
    </source>
</evidence>
<dbReference type="AlphaFoldDB" id="A0A1Y1Y9A7"/>
<dbReference type="EMBL" id="MCFA01000304">
    <property type="protein sequence ID" value="ORX94602.1"/>
    <property type="molecule type" value="Genomic_DNA"/>
</dbReference>
<evidence type="ECO:0000313" key="3">
    <source>
        <dbReference type="EMBL" id="ORX94602.1"/>
    </source>
</evidence>
<accession>A0A1Y1Y9A7</accession>
<dbReference type="OrthoDB" id="3687641at2759"/>
<keyword evidence="4" id="KW-1185">Reference proteome</keyword>
<comment type="caution">
    <text evidence="3">The sequence shown here is derived from an EMBL/GenBank/DDBJ whole genome shotgun (WGS) entry which is preliminary data.</text>
</comment>
<dbReference type="Proteomes" id="UP000193144">
    <property type="component" value="Unassembled WGS sequence"/>
</dbReference>
<proteinExistence type="inferred from homology"/>
<comment type="similarity">
    <text evidence="2">Belongs to the ustYa family.</text>
</comment>
<dbReference type="Pfam" id="PF11807">
    <property type="entry name" value="UstYa"/>
    <property type="match status" value="1"/>
</dbReference>
<reference evidence="3 4" key="1">
    <citation type="submission" date="2016-07" db="EMBL/GenBank/DDBJ databases">
        <title>Pervasive Adenine N6-methylation of Active Genes in Fungi.</title>
        <authorList>
            <consortium name="DOE Joint Genome Institute"/>
            <person name="Mondo S.J."/>
            <person name="Dannebaum R.O."/>
            <person name="Kuo R.C."/>
            <person name="Labutti K."/>
            <person name="Haridas S."/>
            <person name="Kuo A."/>
            <person name="Salamov A."/>
            <person name="Ahrendt S.R."/>
            <person name="Lipzen A."/>
            <person name="Sullivan W."/>
            <person name="Andreopoulos W.B."/>
            <person name="Clum A."/>
            <person name="Lindquist E."/>
            <person name="Daum C."/>
            <person name="Ramamoorthy G.K."/>
            <person name="Gryganskyi A."/>
            <person name="Culley D."/>
            <person name="Magnuson J.K."/>
            <person name="James T.Y."/>
            <person name="O'Malley M.A."/>
            <person name="Stajich J.E."/>
            <person name="Spatafora J.W."/>
            <person name="Visel A."/>
            <person name="Grigoriev I.V."/>
        </authorList>
    </citation>
    <scope>NUCLEOTIDE SEQUENCE [LARGE SCALE GENOMIC DNA]</scope>
    <source>
        <strain evidence="3 4">CBS 115471</strain>
    </source>
</reference>
<protein>
    <submittedName>
        <fullName evidence="3">Uncharacterized protein</fullName>
    </submittedName>
</protein>
<comment type="pathway">
    <text evidence="1">Mycotoxin biosynthesis.</text>
</comment>
<evidence type="ECO:0000256" key="1">
    <source>
        <dbReference type="ARBA" id="ARBA00004685"/>
    </source>
</evidence>
<evidence type="ECO:0000313" key="4">
    <source>
        <dbReference type="Proteomes" id="UP000193144"/>
    </source>
</evidence>
<dbReference type="InterPro" id="IPR021765">
    <property type="entry name" value="UstYa-like"/>
</dbReference>
<dbReference type="GO" id="GO:0043386">
    <property type="term" value="P:mycotoxin biosynthetic process"/>
    <property type="evidence" value="ECO:0007669"/>
    <property type="project" value="InterPro"/>
</dbReference>
<dbReference type="STRING" id="1231657.A0A1Y1Y9A7"/>
<dbReference type="PANTHER" id="PTHR33365:SF4">
    <property type="entry name" value="CYCLOCHLOROTINE BIOSYNTHESIS PROTEIN O"/>
    <property type="match status" value="1"/>
</dbReference>
<sequence>MSDSTDDNAWNFYGSMTDNPAPAVNPVQAYLTLLPGGRPLIPLDPVKDAWMKDYTGFITAYQHEMHCLGAIKHVLLALKEGRIFDSGIEEHVHGHNDHCIEVIRHALSCHPDLSLEVEWFSEEGEHTPFWGGMRHMCRDRDMLHNFLRERNLGFKQVEENGELVTKAWAWGLPGKKFA</sequence>
<dbReference type="PANTHER" id="PTHR33365">
    <property type="entry name" value="YALI0B05434P"/>
    <property type="match status" value="1"/>
</dbReference>
<gene>
    <name evidence="3" type="ORF">BCR34DRAFT_594386</name>
</gene>
<name>A0A1Y1Y9A7_9PLEO</name>